<name>A0AAD5MD99_PARTN</name>
<reference evidence="2" key="1">
    <citation type="submission" date="2021-06" db="EMBL/GenBank/DDBJ databases">
        <title>Parelaphostrongylus tenuis whole genome reference sequence.</title>
        <authorList>
            <person name="Garwood T.J."/>
            <person name="Larsen P.A."/>
            <person name="Fountain-Jones N.M."/>
            <person name="Garbe J.R."/>
            <person name="Macchietto M.G."/>
            <person name="Kania S.A."/>
            <person name="Gerhold R.W."/>
            <person name="Richards J.E."/>
            <person name="Wolf T.M."/>
        </authorList>
    </citation>
    <scope>NUCLEOTIDE SEQUENCE</scope>
    <source>
        <strain evidence="2">MNPRO001-30</strain>
        <tissue evidence="2">Meninges</tissue>
    </source>
</reference>
<sequence length="88" mass="10126">MDNGRTLHGKEQPCLNKRLITSALGKLQYETRASGHAPMKTNAMDDNREKTMKNQNDNEDNEWKMMLGKSTKRATSLNVWVPHRSRRG</sequence>
<evidence type="ECO:0000313" key="2">
    <source>
        <dbReference type="EMBL" id="KAJ1354698.1"/>
    </source>
</evidence>
<feature type="region of interest" description="Disordered" evidence="1">
    <location>
        <begin position="31"/>
        <end position="59"/>
    </location>
</feature>
<proteinExistence type="predicted"/>
<evidence type="ECO:0000313" key="3">
    <source>
        <dbReference type="Proteomes" id="UP001196413"/>
    </source>
</evidence>
<accession>A0AAD5MD99</accession>
<gene>
    <name evidence="2" type="ORF">KIN20_011699</name>
</gene>
<protein>
    <submittedName>
        <fullName evidence="2">Uncharacterized protein</fullName>
    </submittedName>
</protein>
<feature type="compositionally biased region" description="Basic and acidic residues" evidence="1">
    <location>
        <begin position="43"/>
        <end position="52"/>
    </location>
</feature>
<evidence type="ECO:0000256" key="1">
    <source>
        <dbReference type="SAM" id="MobiDB-lite"/>
    </source>
</evidence>
<dbReference type="EMBL" id="JAHQIW010002161">
    <property type="protein sequence ID" value="KAJ1354698.1"/>
    <property type="molecule type" value="Genomic_DNA"/>
</dbReference>
<dbReference type="AlphaFoldDB" id="A0AAD5MD99"/>
<comment type="caution">
    <text evidence="2">The sequence shown here is derived from an EMBL/GenBank/DDBJ whole genome shotgun (WGS) entry which is preliminary data.</text>
</comment>
<dbReference type="Proteomes" id="UP001196413">
    <property type="component" value="Unassembled WGS sequence"/>
</dbReference>
<keyword evidence="3" id="KW-1185">Reference proteome</keyword>
<organism evidence="2 3">
    <name type="scientific">Parelaphostrongylus tenuis</name>
    <name type="common">Meningeal worm</name>
    <dbReference type="NCBI Taxonomy" id="148309"/>
    <lineage>
        <taxon>Eukaryota</taxon>
        <taxon>Metazoa</taxon>
        <taxon>Ecdysozoa</taxon>
        <taxon>Nematoda</taxon>
        <taxon>Chromadorea</taxon>
        <taxon>Rhabditida</taxon>
        <taxon>Rhabditina</taxon>
        <taxon>Rhabditomorpha</taxon>
        <taxon>Strongyloidea</taxon>
        <taxon>Metastrongylidae</taxon>
        <taxon>Parelaphostrongylus</taxon>
    </lineage>
</organism>